<proteinExistence type="inferred from homology"/>
<accession>A0A1M7S708</accession>
<evidence type="ECO:0000256" key="1">
    <source>
        <dbReference type="ARBA" id="ARBA00004953"/>
    </source>
</evidence>
<dbReference type="InterPro" id="IPR012382">
    <property type="entry name" value="CobI/CbiL"/>
</dbReference>
<keyword evidence="3" id="KW-0169">Cobalamin biosynthesis</keyword>
<keyword evidence="5 9" id="KW-0808">Transferase</keyword>
<evidence type="ECO:0000256" key="6">
    <source>
        <dbReference type="ARBA" id="ARBA00022691"/>
    </source>
</evidence>
<feature type="domain" description="Tetrapyrrole methylase" evidence="8">
    <location>
        <begin position="7"/>
        <end position="228"/>
    </location>
</feature>
<dbReference type="GO" id="GO:0009236">
    <property type="term" value="P:cobalamin biosynthetic process"/>
    <property type="evidence" value="ECO:0007669"/>
    <property type="project" value="UniProtKB-UniRule"/>
</dbReference>
<dbReference type="InterPro" id="IPR000878">
    <property type="entry name" value="4pyrrol_Mease"/>
</dbReference>
<gene>
    <name evidence="9" type="ORF">SAMN02745728_00512</name>
</gene>
<dbReference type="Gene3D" id="3.40.1010.10">
    <property type="entry name" value="Cobalt-precorrin-4 Transmethylase, Domain 1"/>
    <property type="match status" value="1"/>
</dbReference>
<dbReference type="PIRSF" id="PIRSF036427">
    <property type="entry name" value="Precrrn-2_mtase"/>
    <property type="match status" value="1"/>
</dbReference>
<name>A0A1M7S708_9BACT</name>
<keyword evidence="4 9" id="KW-0489">Methyltransferase</keyword>
<dbReference type="SUPFAM" id="SSF53790">
    <property type="entry name" value="Tetrapyrrole methylase"/>
    <property type="match status" value="1"/>
</dbReference>
<keyword evidence="10" id="KW-1185">Reference proteome</keyword>
<dbReference type="OrthoDB" id="9804789at2"/>
<dbReference type="InterPro" id="IPR014777">
    <property type="entry name" value="4pyrrole_Mease_sub1"/>
</dbReference>
<comment type="pathway">
    <text evidence="1">Cofactor biosynthesis; adenosylcobalamin biosynthesis.</text>
</comment>
<dbReference type="Gene3D" id="3.30.950.10">
    <property type="entry name" value="Methyltransferase, Cobalt-precorrin-4 Transmethylase, Domain 2"/>
    <property type="match status" value="1"/>
</dbReference>
<dbReference type="GO" id="GO:0032259">
    <property type="term" value="P:methylation"/>
    <property type="evidence" value="ECO:0007669"/>
    <property type="project" value="UniProtKB-KW"/>
</dbReference>
<evidence type="ECO:0000256" key="2">
    <source>
        <dbReference type="ARBA" id="ARBA00005879"/>
    </source>
</evidence>
<dbReference type="GO" id="GO:0030788">
    <property type="term" value="F:precorrin-2 C20-methyltransferase activity"/>
    <property type="evidence" value="ECO:0007669"/>
    <property type="project" value="InterPro"/>
</dbReference>
<dbReference type="InterPro" id="IPR006364">
    <property type="entry name" value="CobI/CbiL/CobIJ_dom"/>
</dbReference>
<dbReference type="PANTHER" id="PTHR43467">
    <property type="entry name" value="COBALT-PRECORRIN-2 C(20)-METHYLTRANSFERASE"/>
    <property type="match status" value="1"/>
</dbReference>
<dbReference type="STRING" id="1121455.SAMN02745728_00512"/>
<dbReference type="RefSeq" id="WP_072696219.1">
    <property type="nucleotide sequence ID" value="NZ_FRDI01000003.1"/>
</dbReference>
<evidence type="ECO:0000256" key="5">
    <source>
        <dbReference type="ARBA" id="ARBA00022679"/>
    </source>
</evidence>
<evidence type="ECO:0000313" key="9">
    <source>
        <dbReference type="EMBL" id="SHN54246.1"/>
    </source>
</evidence>
<sequence length="253" mass="28226">MNKLGILYGVGVGPGDPELLTLRAVKTLSKVDVILAAASSKNDYSIAYEIAKPHLSEHIEILRLNFPMTRDKLELQKAWEENARHSVEILKKGKNVAFLTLGDPLIFSTFGYLLTEILKILPELELVIEPGITSFQEAAAVSKTMLCSAGENFLLLSGINEREKLQEALAIADNSAILKAYKNLPTLLETIEEKRESIQDQTGLTQRKDSVFVSRLGFSDQKVESDLETLKNLNTPPHYLSLLLLGKRFKTRF</sequence>
<dbReference type="AlphaFoldDB" id="A0A1M7S708"/>
<evidence type="ECO:0000256" key="4">
    <source>
        <dbReference type="ARBA" id="ARBA00022603"/>
    </source>
</evidence>
<dbReference type="NCBIfam" id="TIGR01467">
    <property type="entry name" value="cobI_cbiL"/>
    <property type="match status" value="1"/>
</dbReference>
<evidence type="ECO:0000313" key="10">
    <source>
        <dbReference type="Proteomes" id="UP000186469"/>
    </source>
</evidence>
<reference evidence="9 10" key="1">
    <citation type="submission" date="2016-12" db="EMBL/GenBank/DDBJ databases">
        <authorList>
            <person name="Song W.-J."/>
            <person name="Kurnit D.M."/>
        </authorList>
    </citation>
    <scope>NUCLEOTIDE SEQUENCE [LARGE SCALE GENOMIC DNA]</scope>
    <source>
        <strain evidence="9 10">DSM 11393</strain>
    </source>
</reference>
<dbReference type="CDD" id="cd11645">
    <property type="entry name" value="Precorrin_2_C20_MT"/>
    <property type="match status" value="1"/>
</dbReference>
<dbReference type="EMBL" id="FRDI01000003">
    <property type="protein sequence ID" value="SHN54246.1"/>
    <property type="molecule type" value="Genomic_DNA"/>
</dbReference>
<dbReference type="InterPro" id="IPR035996">
    <property type="entry name" value="4pyrrol_Methylase_sf"/>
</dbReference>
<dbReference type="InterPro" id="IPR014776">
    <property type="entry name" value="4pyrrole_Mease_sub2"/>
</dbReference>
<evidence type="ECO:0000256" key="7">
    <source>
        <dbReference type="PIRNR" id="PIRNR036427"/>
    </source>
</evidence>
<comment type="similarity">
    <text evidence="2 7">Belongs to the precorrin methyltransferase family.</text>
</comment>
<dbReference type="UniPathway" id="UPA00148"/>
<organism evidence="9 10">
    <name type="scientific">Desulfovibrio litoralis DSM 11393</name>
    <dbReference type="NCBI Taxonomy" id="1121455"/>
    <lineage>
        <taxon>Bacteria</taxon>
        <taxon>Pseudomonadati</taxon>
        <taxon>Thermodesulfobacteriota</taxon>
        <taxon>Desulfovibrionia</taxon>
        <taxon>Desulfovibrionales</taxon>
        <taxon>Desulfovibrionaceae</taxon>
        <taxon>Desulfovibrio</taxon>
    </lineage>
</organism>
<dbReference type="Proteomes" id="UP000186469">
    <property type="component" value="Unassembled WGS sequence"/>
</dbReference>
<evidence type="ECO:0000259" key="8">
    <source>
        <dbReference type="Pfam" id="PF00590"/>
    </source>
</evidence>
<evidence type="ECO:0000256" key="3">
    <source>
        <dbReference type="ARBA" id="ARBA00022573"/>
    </source>
</evidence>
<dbReference type="Pfam" id="PF00590">
    <property type="entry name" value="TP_methylase"/>
    <property type="match status" value="1"/>
</dbReference>
<keyword evidence="6" id="KW-0949">S-adenosyl-L-methionine</keyword>
<dbReference type="PANTHER" id="PTHR43467:SF2">
    <property type="entry name" value="COBALT-PRECORRIN-2 C(20)-METHYLTRANSFERASE"/>
    <property type="match status" value="1"/>
</dbReference>
<protein>
    <submittedName>
        <fullName evidence="9">Precorrin-2 C20-methyltransferase</fullName>
    </submittedName>
</protein>